<reference evidence="2 3" key="1">
    <citation type="journal article" date="2016" name="Nat. Commun.">
        <title>Thousands of microbial genomes shed light on interconnected biogeochemical processes in an aquifer system.</title>
        <authorList>
            <person name="Anantharaman K."/>
            <person name="Brown C.T."/>
            <person name="Hug L.A."/>
            <person name="Sharon I."/>
            <person name="Castelle C.J."/>
            <person name="Probst A.J."/>
            <person name="Thomas B.C."/>
            <person name="Singh A."/>
            <person name="Wilkins M.J."/>
            <person name="Karaoz U."/>
            <person name="Brodie E.L."/>
            <person name="Williams K.H."/>
            <person name="Hubbard S.S."/>
            <person name="Banfield J.F."/>
        </authorList>
    </citation>
    <scope>NUCLEOTIDE SEQUENCE [LARGE SCALE GENOMIC DNA]</scope>
</reference>
<dbReference type="STRING" id="1802525.A2975_03355"/>
<proteinExistence type="predicted"/>
<feature type="domain" description="M23ase beta-sheet core" evidence="1">
    <location>
        <begin position="123"/>
        <end position="217"/>
    </location>
</feature>
<organism evidence="2 3">
    <name type="scientific">Candidatus Woesebacteria bacterium RIFCSPLOWO2_01_FULL_44_14</name>
    <dbReference type="NCBI Taxonomy" id="1802525"/>
    <lineage>
        <taxon>Bacteria</taxon>
        <taxon>Candidatus Woeseibacteriota</taxon>
    </lineage>
</organism>
<dbReference type="Gene3D" id="2.70.70.10">
    <property type="entry name" value="Glucose Permease (Domain IIA)"/>
    <property type="match status" value="1"/>
</dbReference>
<dbReference type="InterPro" id="IPR011055">
    <property type="entry name" value="Dup_hybrid_motif"/>
</dbReference>
<accession>A0A1F8C176</accession>
<dbReference type="EMBL" id="MGHL01000006">
    <property type="protein sequence ID" value="OGM70087.1"/>
    <property type="molecule type" value="Genomic_DNA"/>
</dbReference>
<name>A0A1F8C176_9BACT</name>
<dbReference type="SUPFAM" id="SSF51261">
    <property type="entry name" value="Duplicated hybrid motif"/>
    <property type="match status" value="1"/>
</dbReference>
<dbReference type="PANTHER" id="PTHR21666">
    <property type="entry name" value="PEPTIDASE-RELATED"/>
    <property type="match status" value="1"/>
</dbReference>
<comment type="caution">
    <text evidence="2">The sequence shown here is derived from an EMBL/GenBank/DDBJ whole genome shotgun (WGS) entry which is preliminary data.</text>
</comment>
<evidence type="ECO:0000313" key="2">
    <source>
        <dbReference type="EMBL" id="OGM70087.1"/>
    </source>
</evidence>
<dbReference type="Proteomes" id="UP000178429">
    <property type="component" value="Unassembled WGS sequence"/>
</dbReference>
<protein>
    <recommendedName>
        <fullName evidence="1">M23ase beta-sheet core domain-containing protein</fullName>
    </recommendedName>
</protein>
<dbReference type="GO" id="GO:0004222">
    <property type="term" value="F:metalloendopeptidase activity"/>
    <property type="evidence" value="ECO:0007669"/>
    <property type="project" value="TreeGrafter"/>
</dbReference>
<evidence type="ECO:0000259" key="1">
    <source>
        <dbReference type="Pfam" id="PF01551"/>
    </source>
</evidence>
<dbReference type="InterPro" id="IPR050570">
    <property type="entry name" value="Cell_wall_metabolism_enzyme"/>
</dbReference>
<gene>
    <name evidence="2" type="ORF">A2975_03355</name>
</gene>
<dbReference type="PANTHER" id="PTHR21666:SF285">
    <property type="entry name" value="M23 FAMILY METALLOPEPTIDASE"/>
    <property type="match status" value="1"/>
</dbReference>
<dbReference type="InterPro" id="IPR016047">
    <property type="entry name" value="M23ase_b-sheet_dom"/>
</dbReference>
<evidence type="ECO:0000313" key="3">
    <source>
        <dbReference type="Proteomes" id="UP000178429"/>
    </source>
</evidence>
<dbReference type="AlphaFoldDB" id="A0A1F8C176"/>
<sequence length="224" mass="24659">MLQISLNLSPKHRLDLKLVKKRGEVGEGIFPDISELRRARRGHKFSRFFRHIFEHKNIKKILGSNLALVVLASSTLTGSTSAQDTLEPESTVISNQEVHITTQRSVAYPVDPAIVNQGYHFAHPGVDFEGVTGDPVNPILAGVVERIDHSKFALGNAVLVRHSGELSSIYAHLSKIDVEEGQAVTTYTKIGEVGTSGRAFGDHLHIEVYQNGHTINPFTVLPRN</sequence>
<dbReference type="Pfam" id="PF01551">
    <property type="entry name" value="Peptidase_M23"/>
    <property type="match status" value="1"/>
</dbReference>
<dbReference type="CDD" id="cd12797">
    <property type="entry name" value="M23_peptidase"/>
    <property type="match status" value="1"/>
</dbReference>